<feature type="coiled-coil region" evidence="1">
    <location>
        <begin position="250"/>
        <end position="277"/>
    </location>
</feature>
<evidence type="ECO:0000313" key="4">
    <source>
        <dbReference type="EMBL" id="EOR01691.1"/>
    </source>
</evidence>
<keyword evidence="1" id="KW-0175">Coiled coil</keyword>
<accession>R9ANJ6</accession>
<dbReference type="EMBL" id="KE007229">
    <property type="protein sequence ID" value="EOR01691.1"/>
    <property type="molecule type" value="Genomic_DNA"/>
</dbReference>
<proteinExistence type="predicted"/>
<feature type="compositionally biased region" description="Polar residues" evidence="2">
    <location>
        <begin position="113"/>
        <end position="126"/>
    </location>
</feature>
<dbReference type="PANTHER" id="PTHR28014">
    <property type="entry name" value="NEGATIVE REGULATOR OF RAS-CAMP PATHWAY"/>
    <property type="match status" value="1"/>
</dbReference>
<sequence length="384" mass="42994">MNLNMEPMEAADTAHNKKQRGKLFYISTSASDDQQPSSVDANQQISDEDDDSSWSEYSDDQDEPNQPISFEKLPKRSMSAAGGFTYFLSNKPIYPSQDKLSLLSTMFNSQQNLTKATENHSPNNSEDSSDKDCGLEFNARNSRRLQKKSQSAMNIPHKGTSQDTSYASTLVGSESGAQGDQPPHSPHSAPGPLEIPDAPLSARPQSPRTIRRNMLASELSESLRKSILWERETRARMLLGGHNNSSGMLNAKLREKFARQEAEAEALARQREDEEEEYFDDDMDLDSAAHNARIKNRVDSIKSNNNTFPNTSNTSHRRYKSTPERSDNQYPHKMLSTSTINNNPSSSSIAGRNLTENDLSKYRRPRTSTNNYLSSSPDYHGSGW</sequence>
<feature type="compositionally biased region" description="Polar residues" evidence="2">
    <location>
        <begin position="367"/>
        <end position="377"/>
    </location>
</feature>
<dbReference type="AlphaFoldDB" id="R9ANJ6"/>
<dbReference type="Proteomes" id="UP000014064">
    <property type="component" value="Unassembled WGS sequence"/>
</dbReference>
<dbReference type="KEGG" id="wic:J056_003927"/>
<feature type="compositionally biased region" description="Low complexity" evidence="2">
    <location>
        <begin position="303"/>
        <end position="314"/>
    </location>
</feature>
<evidence type="ECO:0000256" key="1">
    <source>
        <dbReference type="SAM" id="Coils"/>
    </source>
</evidence>
<feature type="compositionally biased region" description="Polar residues" evidence="2">
    <location>
        <begin position="148"/>
        <end position="178"/>
    </location>
</feature>
<dbReference type="GeneID" id="20376879"/>
<dbReference type="Pfam" id="PF11702">
    <property type="entry name" value="DUF3295"/>
    <property type="match status" value="1"/>
</dbReference>
<dbReference type="eggNOG" id="ENOG502SAS5">
    <property type="taxonomic scope" value="Eukaryota"/>
</dbReference>
<dbReference type="HOGENOM" id="CLU_720032_0_0_1"/>
<dbReference type="GO" id="GO:0005737">
    <property type="term" value="C:cytoplasm"/>
    <property type="evidence" value="ECO:0007669"/>
    <property type="project" value="TreeGrafter"/>
</dbReference>
<reference evidence="5" key="1">
    <citation type="journal article" date="2013" name="BMC Genomics">
        <title>Genome and transcriptome sequencing of the halophilic fungus Wallemia ichthyophaga: haloadaptations present and absent.</title>
        <authorList>
            <person name="Zajc J."/>
            <person name="Liu Y."/>
            <person name="Dai W."/>
            <person name="Yang Z."/>
            <person name="Hu J."/>
            <person name="Gostincar C."/>
            <person name="Gunde-Cimerman N."/>
        </authorList>
    </citation>
    <scope>NUCLEOTIDE SEQUENCE [LARGE SCALE GENOMIC DNA]</scope>
    <source>
        <strain evidence="5">EXF-994 / CBS 113033</strain>
    </source>
</reference>
<dbReference type="InterPro" id="IPR053043">
    <property type="entry name" value="Ras-cAMP_regulatory"/>
</dbReference>
<evidence type="ECO:0000313" key="5">
    <source>
        <dbReference type="Proteomes" id="UP000014064"/>
    </source>
</evidence>
<feature type="compositionally biased region" description="Low complexity" evidence="2">
    <location>
        <begin position="336"/>
        <end position="349"/>
    </location>
</feature>
<feature type="region of interest" description="Disordered" evidence="2">
    <location>
        <begin position="1"/>
        <end position="75"/>
    </location>
</feature>
<gene>
    <name evidence="4" type="ORF">J056_003927</name>
</gene>
<dbReference type="PANTHER" id="PTHR28014:SF1">
    <property type="entry name" value="NEGATIVE REGULATOR OF RAS-CAMP PATHWAY"/>
    <property type="match status" value="1"/>
</dbReference>
<dbReference type="RefSeq" id="XP_009267411.1">
    <property type="nucleotide sequence ID" value="XM_009269136.1"/>
</dbReference>
<evidence type="ECO:0000259" key="3">
    <source>
        <dbReference type="Pfam" id="PF11702"/>
    </source>
</evidence>
<feature type="domain" description="DUF3295" evidence="3">
    <location>
        <begin position="37"/>
        <end position="282"/>
    </location>
</feature>
<feature type="compositionally biased region" description="Polar residues" evidence="2">
    <location>
        <begin position="26"/>
        <end position="45"/>
    </location>
</feature>
<dbReference type="OrthoDB" id="515401at2759"/>
<dbReference type="GO" id="GO:0000122">
    <property type="term" value="P:negative regulation of transcription by RNA polymerase II"/>
    <property type="evidence" value="ECO:0007669"/>
    <property type="project" value="TreeGrafter"/>
</dbReference>
<protein>
    <recommendedName>
        <fullName evidence="3">DUF3295 domain-containing protein</fullName>
    </recommendedName>
</protein>
<evidence type="ECO:0000256" key="2">
    <source>
        <dbReference type="SAM" id="MobiDB-lite"/>
    </source>
</evidence>
<dbReference type="GO" id="GO:0006808">
    <property type="term" value="P:regulation of nitrogen utilization"/>
    <property type="evidence" value="ECO:0007669"/>
    <property type="project" value="TreeGrafter"/>
</dbReference>
<feature type="compositionally biased region" description="Acidic residues" evidence="2">
    <location>
        <begin position="46"/>
        <end position="63"/>
    </location>
</feature>
<dbReference type="GO" id="GO:0031930">
    <property type="term" value="P:mitochondria-nucleus signaling pathway"/>
    <property type="evidence" value="ECO:0007669"/>
    <property type="project" value="TreeGrafter"/>
</dbReference>
<feature type="region of interest" description="Disordered" evidence="2">
    <location>
        <begin position="296"/>
        <end position="384"/>
    </location>
</feature>
<name>R9ANJ6_WALI9</name>
<feature type="region of interest" description="Disordered" evidence="2">
    <location>
        <begin position="113"/>
        <end position="208"/>
    </location>
</feature>
<organism evidence="4 5">
    <name type="scientific">Wallemia ichthyophaga (strain EXF-994 / CBS 113033)</name>
    <dbReference type="NCBI Taxonomy" id="1299270"/>
    <lineage>
        <taxon>Eukaryota</taxon>
        <taxon>Fungi</taxon>
        <taxon>Dikarya</taxon>
        <taxon>Basidiomycota</taxon>
        <taxon>Wallemiomycotina</taxon>
        <taxon>Wallemiomycetes</taxon>
        <taxon>Wallemiales</taxon>
        <taxon>Wallemiaceae</taxon>
        <taxon>Wallemia</taxon>
    </lineage>
</organism>
<keyword evidence="5" id="KW-1185">Reference proteome</keyword>
<dbReference type="InterPro" id="IPR021711">
    <property type="entry name" value="DUF3295"/>
</dbReference>